<dbReference type="InterPro" id="IPR023214">
    <property type="entry name" value="HAD_sf"/>
</dbReference>
<feature type="domain" description="FCP1 homology" evidence="2">
    <location>
        <begin position="338"/>
        <end position="534"/>
    </location>
</feature>
<sequence length="592" mass="66312">MDHRRGWAAGPVGHQPRSHRGALPNGTVHLHQRPPSDRRQLAARTHAQAQQATTGSSRKKHFKPYRAISPRHEHYPHVPTVRHAASGKIGTPLNIDGTAEKGQAMSPTTNLPLLSPVVSPDDAQRQLEYVCSLVSCLQTYMQPQQAINATIQNHQVPGGLDGLMAPITQSTLTPAVDEQPVVPTPVPTYIEFSSQSRLPPYSPTLILPAPYNTPCTLTLHEVSTISFNETFLLASTFQVQKPLPRSFFSSFGQLGHYGSQHRLVFKWPEPDSDFWKDLAGLRKTVHVNIKEKGTDREWEMHLKPSRDKLNRKIFAYFIPAGAIRKALRQQVDKMLFDRKLPLVLDIDDTILRAVGPEPKALPREQVPLIPESRVVTLRRGMQVVLSSSVIAFLDWAKERFEISLCSIGDQEYVQQVCEILNDVPAGSALRITGTAYSARSEYEHLKQMQGRKSAEPSSRDKGALPPPKDLASLYGFWHLWEEEQKGALPKEEGEGYGYGFGLEPLIVDDSRMSWRKDQHSHLIEIRPKAHSAYNIWDVSFQPVQAALSSIHAMFFDELDKLRTGNSMSKPSVVDCFGEYCRGILSSKIAEEV</sequence>
<dbReference type="InterPro" id="IPR036412">
    <property type="entry name" value="HAD-like_sf"/>
</dbReference>
<feature type="compositionally biased region" description="Low complexity" evidence="1">
    <location>
        <begin position="42"/>
        <end position="54"/>
    </location>
</feature>
<proteinExistence type="predicted"/>
<dbReference type="OrthoDB" id="10249888at2759"/>
<dbReference type="VEuPathDB" id="FungiDB:SPPG_00881"/>
<dbReference type="Gene3D" id="3.40.50.1000">
    <property type="entry name" value="HAD superfamily/HAD-like"/>
    <property type="match status" value="1"/>
</dbReference>
<dbReference type="RefSeq" id="XP_016611432.1">
    <property type="nucleotide sequence ID" value="XM_016749210.1"/>
</dbReference>
<organism evidence="3 4">
    <name type="scientific">Spizellomyces punctatus (strain DAOM BR117)</name>
    <dbReference type="NCBI Taxonomy" id="645134"/>
    <lineage>
        <taxon>Eukaryota</taxon>
        <taxon>Fungi</taxon>
        <taxon>Fungi incertae sedis</taxon>
        <taxon>Chytridiomycota</taxon>
        <taxon>Chytridiomycota incertae sedis</taxon>
        <taxon>Chytridiomycetes</taxon>
        <taxon>Spizellomycetales</taxon>
        <taxon>Spizellomycetaceae</taxon>
        <taxon>Spizellomyces</taxon>
    </lineage>
</organism>
<keyword evidence="4" id="KW-1185">Reference proteome</keyword>
<evidence type="ECO:0000313" key="4">
    <source>
        <dbReference type="Proteomes" id="UP000053201"/>
    </source>
</evidence>
<dbReference type="STRING" id="645134.A0A0L0HQQ0"/>
<dbReference type="InterPro" id="IPR004274">
    <property type="entry name" value="FCP1_dom"/>
</dbReference>
<evidence type="ECO:0000313" key="3">
    <source>
        <dbReference type="EMBL" id="KND03393.1"/>
    </source>
</evidence>
<dbReference type="EMBL" id="KQ257451">
    <property type="protein sequence ID" value="KND03393.1"/>
    <property type="molecule type" value="Genomic_DNA"/>
</dbReference>
<reference evidence="3 4" key="1">
    <citation type="submission" date="2009-08" db="EMBL/GenBank/DDBJ databases">
        <title>The Genome Sequence of Spizellomyces punctatus strain DAOM BR117.</title>
        <authorList>
            <consortium name="The Broad Institute Genome Sequencing Platform"/>
            <person name="Russ C."/>
            <person name="Cuomo C."/>
            <person name="Shea T."/>
            <person name="Young S.K."/>
            <person name="Zeng Q."/>
            <person name="Koehrsen M."/>
            <person name="Haas B."/>
            <person name="Borodovsky M."/>
            <person name="Guigo R."/>
            <person name="Alvarado L."/>
            <person name="Berlin A."/>
            <person name="Bochicchio J."/>
            <person name="Borenstein D."/>
            <person name="Chapman S."/>
            <person name="Chen Z."/>
            <person name="Engels R."/>
            <person name="Freedman E."/>
            <person name="Gellesch M."/>
            <person name="Goldberg J."/>
            <person name="Griggs A."/>
            <person name="Gujja S."/>
            <person name="Heiman D."/>
            <person name="Hepburn T."/>
            <person name="Howarth C."/>
            <person name="Jen D."/>
            <person name="Larson L."/>
            <person name="Lewis B."/>
            <person name="Mehta T."/>
            <person name="Park D."/>
            <person name="Pearson M."/>
            <person name="Roberts A."/>
            <person name="Saif S."/>
            <person name="Shenoy N."/>
            <person name="Sisk P."/>
            <person name="Stolte C."/>
            <person name="Sykes S."/>
            <person name="Thomson T."/>
            <person name="Walk T."/>
            <person name="White J."/>
            <person name="Yandava C."/>
            <person name="Burger G."/>
            <person name="Gray M.W."/>
            <person name="Holland P.W.H."/>
            <person name="King N."/>
            <person name="Lang F.B.F."/>
            <person name="Roger A.J."/>
            <person name="Ruiz-Trillo I."/>
            <person name="Lander E."/>
            <person name="Nusbaum C."/>
        </authorList>
    </citation>
    <scope>NUCLEOTIDE SEQUENCE [LARGE SCALE GENOMIC DNA]</scope>
    <source>
        <strain evidence="3 4">DAOM BR117</strain>
    </source>
</reference>
<gene>
    <name evidence="3" type="ORF">SPPG_00881</name>
</gene>
<dbReference type="SMART" id="SM00577">
    <property type="entry name" value="CPDc"/>
    <property type="match status" value="1"/>
</dbReference>
<evidence type="ECO:0000259" key="2">
    <source>
        <dbReference type="SMART" id="SM00577"/>
    </source>
</evidence>
<protein>
    <recommendedName>
        <fullName evidence="2">FCP1 homology domain-containing protein</fullName>
    </recommendedName>
</protein>
<feature type="region of interest" description="Disordered" evidence="1">
    <location>
        <begin position="446"/>
        <end position="466"/>
    </location>
</feature>
<name>A0A0L0HQQ0_SPIPD</name>
<dbReference type="InParanoid" id="A0A0L0HQQ0"/>
<accession>A0A0L0HQQ0</accession>
<dbReference type="SUPFAM" id="SSF56784">
    <property type="entry name" value="HAD-like"/>
    <property type="match status" value="1"/>
</dbReference>
<feature type="region of interest" description="Disordered" evidence="1">
    <location>
        <begin position="1"/>
        <end position="62"/>
    </location>
</feature>
<dbReference type="eggNOG" id="ENOG502S2ZJ">
    <property type="taxonomic scope" value="Eukaryota"/>
</dbReference>
<dbReference type="AlphaFoldDB" id="A0A0L0HQQ0"/>
<dbReference type="GeneID" id="27684582"/>
<dbReference type="Proteomes" id="UP000053201">
    <property type="component" value="Unassembled WGS sequence"/>
</dbReference>
<evidence type="ECO:0000256" key="1">
    <source>
        <dbReference type="SAM" id="MobiDB-lite"/>
    </source>
</evidence>
<feature type="compositionally biased region" description="Basic and acidic residues" evidence="1">
    <location>
        <begin position="446"/>
        <end position="462"/>
    </location>
</feature>